<dbReference type="Proteomes" id="UP000479938">
    <property type="component" value="Unassembled WGS sequence"/>
</dbReference>
<dbReference type="InterPro" id="IPR013783">
    <property type="entry name" value="Ig-like_fold"/>
</dbReference>
<keyword evidence="4" id="KW-0472">Membrane</keyword>
<evidence type="ECO:0000259" key="5">
    <source>
        <dbReference type="PROSITE" id="PS50109"/>
    </source>
</evidence>
<dbReference type="Gene3D" id="1.10.287.130">
    <property type="match status" value="1"/>
</dbReference>
<dbReference type="SUPFAM" id="SSF47384">
    <property type="entry name" value="Homodimeric domain of signal transducing histidine kinase"/>
    <property type="match status" value="1"/>
</dbReference>
<dbReference type="EMBL" id="CADCSU010000102">
    <property type="protein sequence ID" value="CAA9199695.1"/>
    <property type="molecule type" value="Genomic_DNA"/>
</dbReference>
<keyword evidence="7" id="KW-1185">Reference proteome</keyword>
<dbReference type="GO" id="GO:0000155">
    <property type="term" value="F:phosphorelay sensor kinase activity"/>
    <property type="evidence" value="ECO:0007669"/>
    <property type="project" value="InterPro"/>
</dbReference>
<dbReference type="CDD" id="cd00082">
    <property type="entry name" value="HisKA"/>
    <property type="match status" value="1"/>
</dbReference>
<keyword evidence="6" id="KW-0418">Kinase</keyword>
<dbReference type="Gene3D" id="3.30.565.10">
    <property type="entry name" value="Histidine kinase-like ATPase, C-terminal domain"/>
    <property type="match status" value="1"/>
</dbReference>
<evidence type="ECO:0000256" key="4">
    <source>
        <dbReference type="SAM" id="Phobius"/>
    </source>
</evidence>
<dbReference type="Pfam" id="PF02518">
    <property type="entry name" value="HATPase_c"/>
    <property type="match status" value="1"/>
</dbReference>
<feature type="domain" description="Histidine kinase" evidence="5">
    <location>
        <begin position="702"/>
        <end position="912"/>
    </location>
</feature>
<evidence type="ECO:0000256" key="2">
    <source>
        <dbReference type="ARBA" id="ARBA00012438"/>
    </source>
</evidence>
<dbReference type="PANTHER" id="PTHR43547">
    <property type="entry name" value="TWO-COMPONENT HISTIDINE KINASE"/>
    <property type="match status" value="1"/>
</dbReference>
<evidence type="ECO:0000313" key="6">
    <source>
        <dbReference type="EMBL" id="CAA9199695.1"/>
    </source>
</evidence>
<dbReference type="AlphaFoldDB" id="A0A6J4GKF9"/>
<name>A0A6J4GKF9_9FLAO</name>
<evidence type="ECO:0000313" key="7">
    <source>
        <dbReference type="Proteomes" id="UP000479938"/>
    </source>
</evidence>
<dbReference type="Gene3D" id="2.130.10.10">
    <property type="entry name" value="YVTN repeat-like/Quinoprotein amine dehydrogenase"/>
    <property type="match status" value="1"/>
</dbReference>
<feature type="transmembrane region" description="Helical" evidence="4">
    <location>
        <begin position="632"/>
        <end position="650"/>
    </location>
</feature>
<protein>
    <recommendedName>
        <fullName evidence="2">histidine kinase</fullName>
        <ecNumber evidence="2">2.7.13.3</ecNumber>
    </recommendedName>
</protein>
<dbReference type="SUPFAM" id="SSF63829">
    <property type="entry name" value="Calcium-dependent phosphotriesterase"/>
    <property type="match status" value="1"/>
</dbReference>
<dbReference type="EC" id="2.7.13.3" evidence="2"/>
<dbReference type="PANTHER" id="PTHR43547:SF2">
    <property type="entry name" value="HYBRID SIGNAL TRANSDUCTION HISTIDINE KINASE C"/>
    <property type="match status" value="1"/>
</dbReference>
<dbReference type="InterPro" id="IPR003594">
    <property type="entry name" value="HATPase_dom"/>
</dbReference>
<keyword evidence="6" id="KW-0808">Transferase</keyword>
<organism evidence="6 7">
    <name type="scientific">Flavobacterium bizetiae</name>
    <dbReference type="NCBI Taxonomy" id="2704140"/>
    <lineage>
        <taxon>Bacteria</taxon>
        <taxon>Pseudomonadati</taxon>
        <taxon>Bacteroidota</taxon>
        <taxon>Flavobacteriia</taxon>
        <taxon>Flavobacteriales</taxon>
        <taxon>Flavobacteriaceae</taxon>
        <taxon>Flavobacterium</taxon>
    </lineage>
</organism>
<sequence>MTTNRMAVFRGNASKDKIYLLNDLAEYILIKNNKASIIPKNKVPEQFKISNNLYKNRRFYNNKIYRTDNQYYSISSKHIDLCDNENKVLWQIRYDYNENQKFFIINNILYNYDGEKFIKFENGKIHHIKIDGLTGNNFSIIVNNVSQQTFFIVVGNFYMLEKKSGKFRLKLLLENYDLSKSNIVSAYYDPEDDIFYIGSSTNGLLVVKKKLFKTISGNKTDGVYYAQIPYGTNKFLATSGEVFTTDGLPANFLFKSNNDNYSLMTDRNGNIWTKENNIVYCFHKKSNFITYNKWAFQDRVTQIFEMKEGKILVGMSVGGSPNGKIFTLEGTEDRLRFEFYMNIHFNVTYMVQTANNVIWTGSHLGFHKIYFKEKKIENIPRIQKTYVRSIYIDNSHNIWITSYDTGFYLYNQITKKTTHFPVDKNKYLLSSHCIIEDPNGFFWITSNKGLFQVSKKDLLDYANKKTKSVYYHYYDKADGFGTNEFNGGCQPCGLLLENNHVTFPSMKGIVVFDSEKIKRLLPKGNIYFEQAEVNNKYSPIINDTLFLKHDFERLRLFINSPYFGNSNNLNIETKVEGPINQKWEQLIDNNISFTTLPPGTYYLSARKMTGHNSEYQHKTLIIIISPAFYQTVWFHIVLILLIITGLYYLVKMRLKYIRVKNILLEKKIAEQTSQLRNTISTLKDTTANLSKQIVDHKKLIGIITHDIKSPLRFLAMTAKHIYQNPNDPDAVSDGIKSLHTSSSQLYNFVGNILEYTKVSRQDNLSSSYCLHTLVEEKITIFSNIAFSKKIIIYNLISVSHIVNNNRLLFSIIIHNLLDNAIKNTTSGKIILSSGIRENKVYFEIEDSGAGMSAELVHLYNNKKIQFRTEKDEKAGMGLQIITELLEIMKGKMKIESSAVFGTKITIIFSNPKTN</sequence>
<dbReference type="InterPro" id="IPR015943">
    <property type="entry name" value="WD40/YVTN_repeat-like_dom_sf"/>
</dbReference>
<comment type="catalytic activity">
    <reaction evidence="1">
        <text>ATP + protein L-histidine = ADP + protein N-phospho-L-histidine.</text>
        <dbReference type="EC" id="2.7.13.3"/>
    </reaction>
</comment>
<accession>A0A6J4GKF9</accession>
<keyword evidence="3" id="KW-0597">Phosphoprotein</keyword>
<keyword evidence="4" id="KW-1133">Transmembrane helix</keyword>
<dbReference type="InterPro" id="IPR036097">
    <property type="entry name" value="HisK_dim/P_sf"/>
</dbReference>
<dbReference type="SMART" id="SM00387">
    <property type="entry name" value="HATPase_c"/>
    <property type="match status" value="1"/>
</dbReference>
<reference evidence="6 7" key="1">
    <citation type="submission" date="2020-02" db="EMBL/GenBank/DDBJ databases">
        <authorList>
            <person name="Criscuolo A."/>
        </authorList>
    </citation>
    <scope>NUCLEOTIDE SEQUENCE [LARGE SCALE GENOMIC DNA]</scope>
    <source>
        <strain evidence="6">CIP105534</strain>
    </source>
</reference>
<gene>
    <name evidence="6" type="primary">rcsC_13</name>
    <name evidence="6" type="ORF">FLA105534_02721</name>
</gene>
<evidence type="ECO:0000256" key="3">
    <source>
        <dbReference type="ARBA" id="ARBA00022553"/>
    </source>
</evidence>
<dbReference type="InterPro" id="IPR005467">
    <property type="entry name" value="His_kinase_dom"/>
</dbReference>
<evidence type="ECO:0000256" key="1">
    <source>
        <dbReference type="ARBA" id="ARBA00000085"/>
    </source>
</evidence>
<dbReference type="PROSITE" id="PS50109">
    <property type="entry name" value="HIS_KIN"/>
    <property type="match status" value="1"/>
</dbReference>
<dbReference type="Gene3D" id="2.60.40.10">
    <property type="entry name" value="Immunoglobulins"/>
    <property type="match status" value="1"/>
</dbReference>
<proteinExistence type="predicted"/>
<dbReference type="InterPro" id="IPR003661">
    <property type="entry name" value="HisK_dim/P_dom"/>
</dbReference>
<keyword evidence="4" id="KW-0812">Transmembrane</keyword>
<dbReference type="InterPro" id="IPR036890">
    <property type="entry name" value="HATPase_C_sf"/>
</dbReference>
<dbReference type="SUPFAM" id="SSF55874">
    <property type="entry name" value="ATPase domain of HSP90 chaperone/DNA topoisomerase II/histidine kinase"/>
    <property type="match status" value="1"/>
</dbReference>